<feature type="region of interest" description="Disordered" evidence="1">
    <location>
        <begin position="129"/>
        <end position="159"/>
    </location>
</feature>
<name>A0A1Y6BX50_9BACT</name>
<feature type="compositionally biased region" description="Pro residues" evidence="1">
    <location>
        <begin position="135"/>
        <end position="145"/>
    </location>
</feature>
<organism evidence="2 3">
    <name type="scientific">Pseudobacteriovorax antillogorgiicola</name>
    <dbReference type="NCBI Taxonomy" id="1513793"/>
    <lineage>
        <taxon>Bacteria</taxon>
        <taxon>Pseudomonadati</taxon>
        <taxon>Bdellovibrionota</taxon>
        <taxon>Oligoflexia</taxon>
        <taxon>Oligoflexales</taxon>
        <taxon>Pseudobacteriovoracaceae</taxon>
        <taxon>Pseudobacteriovorax</taxon>
    </lineage>
</organism>
<dbReference type="STRING" id="1513793.SAMN06296036_110108"/>
<sequence length="212" mass="25157">MSENILIKHFKTPIFRKIFRHGHYFLCGICRTEYHNRVDANNCLNHCWYALKEQYPLIVVRDFVHGRLFRCQYCFRLYKTEDAGLECARRCTDGREKRHVQEQLASDLPISVKPRRKFRLVKMVPQEETLQAAPAPTPQAPPPPEPEPEIPEEPAVKEPTIIKRHKSEFPKNWIRDGAKYKCKFCNELYYTKVEVEKCFNDHFDAQGYEKLE</sequence>
<reference evidence="3" key="1">
    <citation type="submission" date="2017-04" db="EMBL/GenBank/DDBJ databases">
        <authorList>
            <person name="Varghese N."/>
            <person name="Submissions S."/>
        </authorList>
    </citation>
    <scope>NUCLEOTIDE SEQUENCE [LARGE SCALE GENOMIC DNA]</scope>
    <source>
        <strain evidence="3">RKEM611</strain>
    </source>
</reference>
<dbReference type="EMBL" id="FWZT01000010">
    <property type="protein sequence ID" value="SMF33904.1"/>
    <property type="molecule type" value="Genomic_DNA"/>
</dbReference>
<evidence type="ECO:0000256" key="1">
    <source>
        <dbReference type="SAM" id="MobiDB-lite"/>
    </source>
</evidence>
<dbReference type="OrthoDB" id="5292406at2"/>
<keyword evidence="3" id="KW-1185">Reference proteome</keyword>
<gene>
    <name evidence="2" type="ORF">SAMN06296036_110108</name>
</gene>
<dbReference type="Proteomes" id="UP000192907">
    <property type="component" value="Unassembled WGS sequence"/>
</dbReference>
<evidence type="ECO:0000313" key="2">
    <source>
        <dbReference type="EMBL" id="SMF33904.1"/>
    </source>
</evidence>
<evidence type="ECO:0000313" key="3">
    <source>
        <dbReference type="Proteomes" id="UP000192907"/>
    </source>
</evidence>
<accession>A0A1Y6BX50</accession>
<dbReference type="AlphaFoldDB" id="A0A1Y6BX50"/>
<proteinExistence type="predicted"/>
<protein>
    <submittedName>
        <fullName evidence="2">Uncharacterized protein</fullName>
    </submittedName>
</protein>
<dbReference type="RefSeq" id="WP_132320846.1">
    <property type="nucleotide sequence ID" value="NZ_FWZT01000010.1"/>
</dbReference>